<reference evidence="1 2" key="1">
    <citation type="submission" date="2019-03" db="EMBL/GenBank/DDBJ databases">
        <title>Single cell metagenomics reveals metabolic interactions within the superorganism composed of flagellate Streblomastix strix and complex community of Bacteroidetes bacteria on its surface.</title>
        <authorList>
            <person name="Treitli S.C."/>
            <person name="Kolisko M."/>
            <person name="Husnik F."/>
            <person name="Keeling P."/>
            <person name="Hampl V."/>
        </authorList>
    </citation>
    <scope>NUCLEOTIDE SEQUENCE [LARGE SCALE GENOMIC DNA]</scope>
    <source>
        <strain evidence="1">ST1C</strain>
    </source>
</reference>
<sequence>MGLNKTRVNETQSIFQMILEVKAHRGLHKKLEGAMRIKVALNHASNLPVRRRRAADSANFASGRHMPKQVWRHKQGEQLLETPPQRSQTPAQQQLGGKLMRYITAWDANNQRLQQTIVQCLFQGNQTEMQAYKTMLKEEQYDGITEEIPKEQVKWWNPAFLVPKLSGEGTKILDASLLNEEIQLLHFQMKGVEQVRYLPIPNDWTVTFDLKSAFHHLIVYPPYRAYLAFKVDNHHYQYRTMPIGCNHFPIFFIHALTHLLTEIPLNQCQLKPKQEIDFLGWTLNMTETNIFMTKDRRYQLIEQVRQFIKSTQSHKIIKIKETAALIGRLNFLRTQFREASLYLMLIDSAKT</sequence>
<protein>
    <recommendedName>
        <fullName evidence="3">Reverse transcriptase domain-containing protein</fullName>
    </recommendedName>
</protein>
<comment type="caution">
    <text evidence="1">The sequence shown here is derived from an EMBL/GenBank/DDBJ whole genome shotgun (WGS) entry which is preliminary data.</text>
</comment>
<accession>A0A5J4W0V8</accession>
<dbReference type="SUPFAM" id="SSF56672">
    <property type="entry name" value="DNA/RNA polymerases"/>
    <property type="match status" value="1"/>
</dbReference>
<evidence type="ECO:0008006" key="3">
    <source>
        <dbReference type="Google" id="ProtNLM"/>
    </source>
</evidence>
<dbReference type="PANTHER" id="PTHR33050">
    <property type="entry name" value="REVERSE TRANSCRIPTASE DOMAIN-CONTAINING PROTEIN"/>
    <property type="match status" value="1"/>
</dbReference>
<dbReference type="EMBL" id="SNRW01004055">
    <property type="protein sequence ID" value="KAA6388260.1"/>
    <property type="molecule type" value="Genomic_DNA"/>
</dbReference>
<evidence type="ECO:0000313" key="2">
    <source>
        <dbReference type="Proteomes" id="UP000324800"/>
    </source>
</evidence>
<name>A0A5J4W0V8_9EUKA</name>
<dbReference type="InterPro" id="IPR043502">
    <property type="entry name" value="DNA/RNA_pol_sf"/>
</dbReference>
<evidence type="ECO:0000313" key="1">
    <source>
        <dbReference type="EMBL" id="KAA6388260.1"/>
    </source>
</evidence>
<proteinExistence type="predicted"/>
<dbReference type="Gene3D" id="3.30.70.270">
    <property type="match status" value="1"/>
</dbReference>
<dbReference type="Gene3D" id="3.10.10.10">
    <property type="entry name" value="HIV Type 1 Reverse Transcriptase, subunit A, domain 1"/>
    <property type="match status" value="1"/>
</dbReference>
<gene>
    <name evidence="1" type="ORF">EZS28_016212</name>
</gene>
<dbReference type="Proteomes" id="UP000324800">
    <property type="component" value="Unassembled WGS sequence"/>
</dbReference>
<organism evidence="1 2">
    <name type="scientific">Streblomastix strix</name>
    <dbReference type="NCBI Taxonomy" id="222440"/>
    <lineage>
        <taxon>Eukaryota</taxon>
        <taxon>Metamonada</taxon>
        <taxon>Preaxostyla</taxon>
        <taxon>Oxymonadida</taxon>
        <taxon>Streblomastigidae</taxon>
        <taxon>Streblomastix</taxon>
    </lineage>
</organism>
<dbReference type="AlphaFoldDB" id="A0A5J4W0V8"/>
<dbReference type="InterPro" id="IPR043128">
    <property type="entry name" value="Rev_trsase/Diguanyl_cyclase"/>
</dbReference>
<dbReference type="InterPro" id="IPR052055">
    <property type="entry name" value="Hepadnavirus_pol/RT"/>
</dbReference>
<dbReference type="PANTHER" id="PTHR33050:SF7">
    <property type="entry name" value="RIBONUCLEASE H"/>
    <property type="match status" value="1"/>
</dbReference>